<dbReference type="EMBL" id="CP065601">
    <property type="protein sequence ID" value="QPQ91794.1"/>
    <property type="molecule type" value="Genomic_DNA"/>
</dbReference>
<dbReference type="RefSeq" id="WP_080942762.1">
    <property type="nucleotide sequence ID" value="NZ_CP066791.1"/>
</dbReference>
<protein>
    <submittedName>
        <fullName evidence="2">TniQ family protein</fullName>
    </submittedName>
</protein>
<organism evidence="2 3">
    <name type="scientific">Burkholderia glumae</name>
    <name type="common">Pseudomonas glumae</name>
    <dbReference type="NCBI Taxonomy" id="337"/>
    <lineage>
        <taxon>Bacteria</taxon>
        <taxon>Pseudomonadati</taxon>
        <taxon>Pseudomonadota</taxon>
        <taxon>Betaproteobacteria</taxon>
        <taxon>Burkholderiales</taxon>
        <taxon>Burkholderiaceae</taxon>
        <taxon>Burkholderia</taxon>
    </lineage>
</organism>
<sequence>MTSDDDLWQASNWQMPERSRLYRIAPLGRDSIMREALHSVLIRLALAHTVSPLVLMSREIVPETRIRHTKHSSSFTESHLKTMNGVGKYAAELTRKLENLTSQRQLSECSFMLWSGLLDPRALGLLSTHPRWCPLCFLEWRDAGHEPYLPLIWQAAPILVCPVHSMALQYECPTCRRVQPFVPRHAHVDFCSRCGSWLAANYKELRGIAKASRLSPQQRYNIDAIGEMILRGPEISELLTAQHLQTRIAEMADHHFDGTVANIERALGFTKRVISQWRYRDVKPSLPAFLLMTQGLRTTPVALLRNGLDESFAAPPQRQFRKPTRRTLDLSVRQRNALTEALRTIIAKGYSEHPMKDVAEKLGYKYTYLRYWFEDECRQISKLHQQWVQARRLAKEEHDAELATQLVQTLYSTQAHVTRRHTEKCLREAGLSLANPVVREAANRVKFDHFSASRPIQHSGPNEVFASVEHWSEDPPPPD</sequence>
<dbReference type="AlphaFoldDB" id="A0AAQ0BRL2"/>
<name>A0AAQ0BRL2_BURGL</name>
<evidence type="ECO:0000313" key="3">
    <source>
        <dbReference type="Proteomes" id="UP000594892"/>
    </source>
</evidence>
<proteinExistence type="predicted"/>
<evidence type="ECO:0000313" key="2">
    <source>
        <dbReference type="EMBL" id="QPQ91794.1"/>
    </source>
</evidence>
<dbReference type="GeneID" id="45698891"/>
<feature type="domain" description="TniQ" evidence="1">
    <location>
        <begin position="34"/>
        <end position="168"/>
    </location>
</feature>
<accession>A0AAQ0BRL2</accession>
<dbReference type="Pfam" id="PF06527">
    <property type="entry name" value="TniQ"/>
    <property type="match status" value="1"/>
</dbReference>
<dbReference type="Proteomes" id="UP000594892">
    <property type="component" value="Chromosome 2"/>
</dbReference>
<evidence type="ECO:0000259" key="1">
    <source>
        <dbReference type="Pfam" id="PF06527"/>
    </source>
</evidence>
<reference evidence="2 3" key="1">
    <citation type="submission" date="2020-12" db="EMBL/GenBank/DDBJ databases">
        <title>FDA dAtabase for Regulatory Grade micrObial Sequences (FDA-ARGOS): Supporting development and validation of Infectious Disease Dx tests.</title>
        <authorList>
            <person name="Minogue T."/>
            <person name="Wolcott M."/>
            <person name="Wasieloski L."/>
            <person name="Aguilar W."/>
            <person name="Moore D."/>
            <person name="Jaissle J."/>
            <person name="Tallon L."/>
            <person name="Sadzewicz L."/>
            <person name="Zhao X."/>
            <person name="Boylan J."/>
            <person name="Ott S."/>
            <person name="Bowen H."/>
            <person name="Vavikolanu K."/>
            <person name="Mehta A."/>
            <person name="Aluvathingal J."/>
            <person name="Nadendla S."/>
            <person name="Yan Y."/>
            <person name="Sichtig H."/>
        </authorList>
    </citation>
    <scope>NUCLEOTIDE SEQUENCE [LARGE SCALE GENOMIC DNA]</scope>
    <source>
        <strain evidence="2 3">FDAARGOS_949</strain>
    </source>
</reference>
<dbReference type="InterPro" id="IPR009492">
    <property type="entry name" value="TniQ"/>
</dbReference>
<gene>
    <name evidence="2" type="ORF">I6H06_22010</name>
</gene>